<proteinExistence type="inferred from homology"/>
<dbReference type="AlphaFoldDB" id="A0A7W9LMJ3"/>
<dbReference type="Gene3D" id="3.30.70.1060">
    <property type="entry name" value="Dimeric alpha+beta barrel"/>
    <property type="match status" value="1"/>
</dbReference>
<protein>
    <recommendedName>
        <fullName evidence="2">YCII-related domain-containing protein</fullName>
    </recommendedName>
</protein>
<dbReference type="PANTHER" id="PTHR35174:SF3">
    <property type="entry name" value="BLL7171 PROTEIN"/>
    <property type="match status" value="1"/>
</dbReference>
<feature type="domain" description="YCII-related" evidence="2">
    <location>
        <begin position="1"/>
        <end position="112"/>
    </location>
</feature>
<organism evidence="3 4">
    <name type="scientific">Jiangella mangrovi</name>
    <dbReference type="NCBI Taxonomy" id="1524084"/>
    <lineage>
        <taxon>Bacteria</taxon>
        <taxon>Bacillati</taxon>
        <taxon>Actinomycetota</taxon>
        <taxon>Actinomycetes</taxon>
        <taxon>Jiangellales</taxon>
        <taxon>Jiangellaceae</taxon>
        <taxon>Jiangella</taxon>
    </lineage>
</organism>
<dbReference type="InterPro" id="IPR005545">
    <property type="entry name" value="YCII"/>
</dbReference>
<keyword evidence="4" id="KW-1185">Reference proteome</keyword>
<comment type="caution">
    <text evidence="3">The sequence shown here is derived from an EMBL/GenBank/DDBJ whole genome shotgun (WGS) entry which is preliminary data.</text>
</comment>
<dbReference type="PANTHER" id="PTHR35174">
    <property type="entry name" value="BLL7171 PROTEIN-RELATED"/>
    <property type="match status" value="1"/>
</dbReference>
<evidence type="ECO:0000313" key="3">
    <source>
        <dbReference type="EMBL" id="MBB5789343.1"/>
    </source>
</evidence>
<reference evidence="3 4" key="1">
    <citation type="submission" date="2020-08" db="EMBL/GenBank/DDBJ databases">
        <title>Sequencing the genomes of 1000 actinobacteria strains.</title>
        <authorList>
            <person name="Klenk H.-P."/>
        </authorList>
    </citation>
    <scope>NUCLEOTIDE SEQUENCE [LARGE SCALE GENOMIC DNA]</scope>
    <source>
        <strain evidence="3 4">DSM 102122</strain>
    </source>
</reference>
<evidence type="ECO:0000259" key="2">
    <source>
        <dbReference type="Pfam" id="PF03795"/>
    </source>
</evidence>
<comment type="similarity">
    <text evidence="1">Belongs to the YciI family.</text>
</comment>
<gene>
    <name evidence="3" type="ORF">HD601_003918</name>
</gene>
<dbReference type="Pfam" id="PF03795">
    <property type="entry name" value="YCII"/>
    <property type="match status" value="1"/>
</dbReference>
<dbReference type="SUPFAM" id="SSF54909">
    <property type="entry name" value="Dimeric alpha+beta barrel"/>
    <property type="match status" value="1"/>
</dbReference>
<dbReference type="Proteomes" id="UP000542813">
    <property type="component" value="Unassembled WGS sequence"/>
</dbReference>
<sequence>MKYLILTYGTQRDYDLMTGAGDGAGPTLTPEDFAPMHQFMQEFTTELAESGELVDTKGLAAPVHTRRVQLQAGVPVVTEGPYAETQEVLAGYWLVEVASFDRATEIAARLAACPSPGGIWADAVADIRPIDEYSGGPEL</sequence>
<accession>A0A7W9LMJ3</accession>
<evidence type="ECO:0000313" key="4">
    <source>
        <dbReference type="Proteomes" id="UP000542813"/>
    </source>
</evidence>
<evidence type="ECO:0000256" key="1">
    <source>
        <dbReference type="ARBA" id="ARBA00007689"/>
    </source>
</evidence>
<dbReference type="InterPro" id="IPR011008">
    <property type="entry name" value="Dimeric_a/b-barrel"/>
</dbReference>
<dbReference type="EMBL" id="JACHMM010000001">
    <property type="protein sequence ID" value="MBB5789343.1"/>
    <property type="molecule type" value="Genomic_DNA"/>
</dbReference>
<name>A0A7W9LMJ3_9ACTN</name>
<dbReference type="RefSeq" id="WP_184824653.1">
    <property type="nucleotide sequence ID" value="NZ_JACHMM010000001.1"/>
</dbReference>